<dbReference type="OrthoDB" id="407509at2759"/>
<evidence type="ECO:0000259" key="1">
    <source>
        <dbReference type="PROSITE" id="PS50878"/>
    </source>
</evidence>
<dbReference type="AlphaFoldDB" id="A0A4Y2LR64"/>
<dbReference type="PANTHER" id="PTHR19446">
    <property type="entry name" value="REVERSE TRANSCRIPTASES"/>
    <property type="match status" value="1"/>
</dbReference>
<dbReference type="InterPro" id="IPR000477">
    <property type="entry name" value="RT_dom"/>
</dbReference>
<comment type="caution">
    <text evidence="2">The sequence shown here is derived from an EMBL/GenBank/DDBJ whole genome shotgun (WGS) entry which is preliminary data.</text>
</comment>
<dbReference type="PROSITE" id="PS50878">
    <property type="entry name" value="RT_POL"/>
    <property type="match status" value="1"/>
</dbReference>
<organism evidence="2 3">
    <name type="scientific">Araneus ventricosus</name>
    <name type="common">Orbweaver spider</name>
    <name type="synonym">Epeira ventricosa</name>
    <dbReference type="NCBI Taxonomy" id="182803"/>
    <lineage>
        <taxon>Eukaryota</taxon>
        <taxon>Metazoa</taxon>
        <taxon>Ecdysozoa</taxon>
        <taxon>Arthropoda</taxon>
        <taxon>Chelicerata</taxon>
        <taxon>Arachnida</taxon>
        <taxon>Araneae</taxon>
        <taxon>Araneomorphae</taxon>
        <taxon>Entelegynae</taxon>
        <taxon>Araneoidea</taxon>
        <taxon>Araneidae</taxon>
        <taxon>Araneus</taxon>
    </lineage>
</organism>
<name>A0A4Y2LR64_ARAVE</name>
<evidence type="ECO:0000313" key="2">
    <source>
        <dbReference type="EMBL" id="GBN16944.1"/>
    </source>
</evidence>
<proteinExistence type="predicted"/>
<reference evidence="2 3" key="1">
    <citation type="journal article" date="2019" name="Sci. Rep.">
        <title>Orb-weaving spider Araneus ventricosus genome elucidates the spidroin gene catalogue.</title>
        <authorList>
            <person name="Kono N."/>
            <person name="Nakamura H."/>
            <person name="Ohtoshi R."/>
            <person name="Moran D.A.P."/>
            <person name="Shinohara A."/>
            <person name="Yoshida Y."/>
            <person name="Fujiwara M."/>
            <person name="Mori M."/>
            <person name="Tomita M."/>
            <person name="Arakawa K."/>
        </authorList>
    </citation>
    <scope>NUCLEOTIDE SEQUENCE [LARGE SCALE GENOMIC DNA]</scope>
</reference>
<dbReference type="Proteomes" id="UP000499080">
    <property type="component" value="Unassembled WGS sequence"/>
</dbReference>
<evidence type="ECO:0000313" key="3">
    <source>
        <dbReference type="Proteomes" id="UP000499080"/>
    </source>
</evidence>
<accession>A0A4Y2LR64</accession>
<gene>
    <name evidence="2" type="primary">pol_2367</name>
    <name evidence="2" type="ORF">AVEN_253640_1</name>
</gene>
<dbReference type="EMBL" id="BGPR01006204">
    <property type="protein sequence ID" value="GBN16944.1"/>
    <property type="molecule type" value="Genomic_DNA"/>
</dbReference>
<keyword evidence="3" id="KW-1185">Reference proteome</keyword>
<feature type="domain" description="Reverse transcriptase" evidence="1">
    <location>
        <begin position="145"/>
        <end position="297"/>
    </location>
</feature>
<protein>
    <submittedName>
        <fullName evidence="2">Retrovirus-related Pol polyprotein from type-2 retrotransposable element R2DM</fullName>
    </submittedName>
</protein>
<dbReference type="Pfam" id="PF00078">
    <property type="entry name" value="RVT_1"/>
    <property type="match status" value="1"/>
</dbReference>
<sequence>MSLMELSANDSIRQDITSIPEYAFSFNDTDSKIIDYLGLLFRSDRSSMLSNELKEAWNDFRLRPCKETLFIRTCLIFEVLLTDKTPSNAKPRGDRRAFPREALSRRVRRRIEYARAHRSFFRNPSRYSDSLLFPTNTLNEFDPFDDDFRMRVPDRFCRAKTIFLPKKKDASNPGDFRPISLTLLPAKLLSKILARRLTPTVSLDPEQRGFIESDGISQNTFMLDFVLRHSRERVRRTFIASLDLKKAFDSVSPVAVFAALKAQAVDPEFVELLKSIYKNSTISFAPFPNHRFSLPVV</sequence>